<proteinExistence type="predicted"/>
<sequence length="233" mass="26433">MKKIQHVVLPTDALNGLIHGYYHHSKGTDEFCKSLFYIDVTDRSASDALYSILKRDRTSGIVPMGYDSQKDARGHTSPASLAVVLSNNLLHLDDKKMSRGILTIFSALARTTHTNNTQITVYGEPGVDKILNIVRSVGYKDYIEGEGADVVLGEFDLESNMTIDHFVHMAIEPKFEDAIRNSPATEFKLGANFMFMHPDELDKVVRMIRRCSKICIMHPDIHRYYFENVICKY</sequence>
<gene>
    <name evidence="1" type="ORF">pEaSNUABM35_00241</name>
</gene>
<keyword evidence="2" id="KW-1185">Reference proteome</keyword>
<accession>A0AAE7XU31</accession>
<dbReference type="EMBL" id="MZ443788">
    <property type="protein sequence ID" value="QZE60158.1"/>
    <property type="molecule type" value="Genomic_DNA"/>
</dbReference>
<reference evidence="1 2" key="1">
    <citation type="submission" date="2021-06" db="EMBL/GenBank/DDBJ databases">
        <title>Complete genome sequence of Erwinia phage pEa_SNUABM_35.</title>
        <authorList>
            <person name="Kim S.G."/>
            <person name="Park S.C."/>
        </authorList>
    </citation>
    <scope>NUCLEOTIDE SEQUENCE [LARGE SCALE GENOMIC DNA]</scope>
</reference>
<organism evidence="1 2">
    <name type="scientific">Erwinia phage pEa_SNUABM_35</name>
    <dbReference type="NCBI Taxonomy" id="2869557"/>
    <lineage>
        <taxon>Viruses</taxon>
        <taxon>Duplodnaviria</taxon>
        <taxon>Heunggongvirae</taxon>
        <taxon>Uroviricota</taxon>
        <taxon>Caudoviricetes</taxon>
        <taxon>Alexandravirus</taxon>
        <taxon>Alexandravirus SNUABM35</taxon>
    </lineage>
</organism>
<evidence type="ECO:0000313" key="2">
    <source>
        <dbReference type="Proteomes" id="UP000827806"/>
    </source>
</evidence>
<name>A0AAE7XU31_9CAUD</name>
<evidence type="ECO:0000313" key="1">
    <source>
        <dbReference type="EMBL" id="QZE60158.1"/>
    </source>
</evidence>
<dbReference type="Proteomes" id="UP000827806">
    <property type="component" value="Segment"/>
</dbReference>
<protein>
    <submittedName>
        <fullName evidence="1">Uncharacterized protein</fullName>
    </submittedName>
</protein>